<organism evidence="1 2">
    <name type="scientific">Peptoniphilus harei</name>
    <dbReference type="NCBI Taxonomy" id="54005"/>
    <lineage>
        <taxon>Bacteria</taxon>
        <taxon>Bacillati</taxon>
        <taxon>Bacillota</taxon>
        <taxon>Tissierellia</taxon>
        <taxon>Tissierellales</taxon>
        <taxon>Peptoniphilaceae</taxon>
        <taxon>Peptoniphilus</taxon>
    </lineage>
</organism>
<dbReference type="AlphaFoldDB" id="A0A943XWB0"/>
<proteinExistence type="predicted"/>
<dbReference type="EMBL" id="JAGZZP010000010">
    <property type="protein sequence ID" value="MBS6535366.1"/>
    <property type="molecule type" value="Genomic_DNA"/>
</dbReference>
<evidence type="ECO:0008006" key="3">
    <source>
        <dbReference type="Google" id="ProtNLM"/>
    </source>
</evidence>
<evidence type="ECO:0000313" key="1">
    <source>
        <dbReference type="EMBL" id="MBS6535366.1"/>
    </source>
</evidence>
<name>A0A943XWB0_9FIRM</name>
<dbReference type="RefSeq" id="WP_278637934.1">
    <property type="nucleotide sequence ID" value="NZ_JAGZZP010000010.1"/>
</dbReference>
<comment type="caution">
    <text evidence="1">The sequence shown here is derived from an EMBL/GenBank/DDBJ whole genome shotgun (WGS) entry which is preliminary data.</text>
</comment>
<gene>
    <name evidence="1" type="ORF">KH327_06000</name>
</gene>
<sequence>MLSLLLVGCSSSSKKEKLDFFIPEDYPEFSTNNLYKVGENIWYEGEIIKIARDSEKFNGKFLVEGDVIIETKDYEGHQHDLYMQKLKGEGAFEDGSVLQKDEYYFDASYGDVQLYFSNEGVTTLDKFKNSYKKGRRDITYIKTNLPNLDKIKTGDVIKGYGKTGGFYVQNEVSEYSIQEIDTKMAEVAKSNN</sequence>
<protein>
    <recommendedName>
        <fullName evidence="3">Lipoprotein</fullName>
    </recommendedName>
</protein>
<reference evidence="1" key="1">
    <citation type="submission" date="2021-02" db="EMBL/GenBank/DDBJ databases">
        <title>Infant gut strain persistence is associated with maternal origin, phylogeny, and functional potential including surface adhesion and iron acquisition.</title>
        <authorList>
            <person name="Lou Y.C."/>
        </authorList>
    </citation>
    <scope>NUCLEOTIDE SEQUENCE</scope>
    <source>
        <strain evidence="1">L3_060_052G1_dasL3_060_052G1_concoct_1</strain>
    </source>
</reference>
<evidence type="ECO:0000313" key="2">
    <source>
        <dbReference type="Proteomes" id="UP000748991"/>
    </source>
</evidence>
<dbReference type="Proteomes" id="UP000748991">
    <property type="component" value="Unassembled WGS sequence"/>
</dbReference>
<accession>A0A943XWB0</accession>